<reference evidence="17 18" key="1">
    <citation type="journal article" date="2015" name="Genome Announc.">
        <title>Expanding the biotechnology potential of lactobacilli through comparative genomics of 213 strains and associated genera.</title>
        <authorList>
            <person name="Sun Z."/>
            <person name="Harris H.M."/>
            <person name="McCann A."/>
            <person name="Guo C."/>
            <person name="Argimon S."/>
            <person name="Zhang W."/>
            <person name="Yang X."/>
            <person name="Jeffery I.B."/>
            <person name="Cooney J.C."/>
            <person name="Kagawa T.F."/>
            <person name="Liu W."/>
            <person name="Song Y."/>
            <person name="Salvetti E."/>
            <person name="Wrobel A."/>
            <person name="Rasinkangas P."/>
            <person name="Parkhill J."/>
            <person name="Rea M.C."/>
            <person name="O'Sullivan O."/>
            <person name="Ritari J."/>
            <person name="Douillard F.P."/>
            <person name="Paul Ross R."/>
            <person name="Yang R."/>
            <person name="Briner A.E."/>
            <person name="Felis G.E."/>
            <person name="de Vos W.M."/>
            <person name="Barrangou R."/>
            <person name="Klaenhammer T.R."/>
            <person name="Caufield P.W."/>
            <person name="Cui Y."/>
            <person name="Zhang H."/>
            <person name="O'Toole P.W."/>
        </authorList>
    </citation>
    <scope>NUCLEOTIDE SEQUENCE [LARGE SCALE GENOMIC DNA]</scope>
    <source>
        <strain evidence="17 18">DSM 20509</strain>
    </source>
</reference>
<evidence type="ECO:0000256" key="1">
    <source>
        <dbReference type="ARBA" id="ARBA00007090"/>
    </source>
</evidence>
<dbReference type="SUPFAM" id="SSF56601">
    <property type="entry name" value="beta-lactamase/transpeptidase-like"/>
    <property type="match status" value="1"/>
</dbReference>
<evidence type="ECO:0000256" key="12">
    <source>
        <dbReference type="ARBA" id="ARBA00034000"/>
    </source>
</evidence>
<accession>A0A0R2AF24</accession>
<evidence type="ECO:0000313" key="18">
    <source>
        <dbReference type="Proteomes" id="UP000051008"/>
    </source>
</evidence>
<dbReference type="InterPro" id="IPR001264">
    <property type="entry name" value="Glyco_trans_51"/>
</dbReference>
<comment type="similarity">
    <text evidence="1">In the C-terminal section; belongs to the transpeptidase family.</text>
</comment>
<comment type="catalytic activity">
    <reaction evidence="13">
        <text>[GlcNAc-(1-&gt;4)-Mur2Ac(oyl-L-Ala-gamma-D-Glu-L-Lys-D-Ala-D-Ala)](n)-di-trans,octa-cis-undecaprenyl diphosphate + beta-D-GlcNAc-(1-&gt;4)-Mur2Ac(oyl-L-Ala-gamma-D-Glu-L-Lys-D-Ala-D-Ala)-di-trans,octa-cis-undecaprenyl diphosphate = [GlcNAc-(1-&gt;4)-Mur2Ac(oyl-L-Ala-gamma-D-Glu-L-Lys-D-Ala-D-Ala)](n+1)-di-trans,octa-cis-undecaprenyl diphosphate + di-trans,octa-cis-undecaprenyl diphosphate + H(+)</text>
        <dbReference type="Rhea" id="RHEA:23708"/>
        <dbReference type="Rhea" id="RHEA-COMP:9602"/>
        <dbReference type="Rhea" id="RHEA-COMP:9603"/>
        <dbReference type="ChEBI" id="CHEBI:15378"/>
        <dbReference type="ChEBI" id="CHEBI:58405"/>
        <dbReference type="ChEBI" id="CHEBI:60033"/>
        <dbReference type="ChEBI" id="CHEBI:78435"/>
        <dbReference type="EC" id="2.4.99.28"/>
    </reaction>
</comment>
<protein>
    <submittedName>
        <fullName evidence="17">Multimodular transpeptidase-transglycosylase PBP 1A</fullName>
    </submittedName>
</protein>
<dbReference type="GO" id="GO:0030288">
    <property type="term" value="C:outer membrane-bounded periplasmic space"/>
    <property type="evidence" value="ECO:0007669"/>
    <property type="project" value="TreeGrafter"/>
</dbReference>
<dbReference type="PATRIC" id="fig|1423718.3.peg.1221"/>
<dbReference type="Gene3D" id="1.10.3810.10">
    <property type="entry name" value="Biosynthetic peptidoglycan transglycosylase-like"/>
    <property type="match status" value="1"/>
</dbReference>
<dbReference type="AlphaFoldDB" id="A0A0R2AF24"/>
<evidence type="ECO:0000256" key="3">
    <source>
        <dbReference type="ARBA" id="ARBA00022645"/>
    </source>
</evidence>
<dbReference type="InterPro" id="IPR012338">
    <property type="entry name" value="Beta-lactam/transpept-like"/>
</dbReference>
<keyword evidence="10" id="KW-0511">Multifunctional enzyme</keyword>
<keyword evidence="3" id="KW-0121">Carboxypeptidase</keyword>
<dbReference type="GO" id="GO:0009252">
    <property type="term" value="P:peptidoglycan biosynthetic process"/>
    <property type="evidence" value="ECO:0007669"/>
    <property type="project" value="UniProtKB-KW"/>
</dbReference>
<dbReference type="Proteomes" id="UP000051008">
    <property type="component" value="Unassembled WGS sequence"/>
</dbReference>
<dbReference type="InterPro" id="IPR001460">
    <property type="entry name" value="PCN-bd_Tpept"/>
</dbReference>
<keyword evidence="4" id="KW-0645">Protease</keyword>
<sequence length="774" mass="85127">MGVFFIMEKKPQRQAKRRPQPKKRPVKKRRPKKRKRKITWKGRIRRLITSLVFLTIVFICFVLGLVIIYARQAPALDNNYLISSGTTTIYDRQGQKIFSLGLQKRQPVKANEIPSQLADAVTSIEDRHFYKHFGLDPVRILGAAVADLKHPDRALQGGSTLDQQLIKLSYFSTKKSDQTFKRKAQEAWLALQLDHQYSKADILKFYVNKVFMGNGIYGMQTAAKYYYGKDLADLSLAQTATIAGIPNAPSTYNPYSDLQKATKRRNTVLKAMLANKKISQPAYLAAINEDISSGLVPKASHAQSQTNQKAILADPYLKQVLSSAKQAGYDPYRSDLKIYTNLDMQVQTKLYQLANSNELAYPNDQLQVGASVVDPKTGAILGMIGARKVDNVTFGFNRAVQTSRTNASTAKPLFDYAPAIEYLEWPTYHELDDGPYTYAGTDKELHDFDNRHLGKMTMQDALIQSRNIPAIRALEAVGITRAQNFISQLGFTYPNNLELQNGIGLPSSSLQNAAAYAAFANGGTYYEPSYITKIVLPAGETRKFTSKKKQVMQASTAYMITAMLKDVIYSGAGTGRAASIPNFYQAGKTGTNAYPADVTTNFPSDALMDAWFNGYTKNFSVSVWMGYDNPYQPNHYLTSAQSQLPIEFYRHLIEAISQGLPNQDWARPSDVATKVINGKTYYYLTADDDDASDSFSVPASSSSRLGGFASTTTSSATSSLSSASASNATSSLNSSSSQLSSQTSQTSVTSSSQASSSQASLTPSSSGSEETLTP</sequence>
<dbReference type="GO" id="GO:0008658">
    <property type="term" value="F:penicillin binding"/>
    <property type="evidence" value="ECO:0007669"/>
    <property type="project" value="InterPro"/>
</dbReference>
<evidence type="ECO:0000259" key="16">
    <source>
        <dbReference type="Pfam" id="PF00912"/>
    </source>
</evidence>
<name>A0A0R2AF24_9LACO</name>
<evidence type="ECO:0000256" key="8">
    <source>
        <dbReference type="ARBA" id="ARBA00022960"/>
    </source>
</evidence>
<feature type="domain" description="Penicillin-binding protein transpeptidase" evidence="15">
    <location>
        <begin position="370"/>
        <end position="634"/>
    </location>
</feature>
<keyword evidence="5" id="KW-0328">Glycosyltransferase</keyword>
<evidence type="ECO:0000259" key="15">
    <source>
        <dbReference type="Pfam" id="PF00905"/>
    </source>
</evidence>
<evidence type="ECO:0000313" key="17">
    <source>
        <dbReference type="EMBL" id="KRM62923.1"/>
    </source>
</evidence>
<evidence type="ECO:0000256" key="4">
    <source>
        <dbReference type="ARBA" id="ARBA00022670"/>
    </source>
</evidence>
<evidence type="ECO:0000256" key="7">
    <source>
        <dbReference type="ARBA" id="ARBA00022801"/>
    </source>
</evidence>
<comment type="caution">
    <text evidence="17">The sequence shown here is derived from an EMBL/GenBank/DDBJ whole genome shotgun (WGS) entry which is preliminary data.</text>
</comment>
<evidence type="ECO:0000256" key="9">
    <source>
        <dbReference type="ARBA" id="ARBA00022984"/>
    </source>
</evidence>
<dbReference type="GO" id="GO:0071555">
    <property type="term" value="P:cell wall organization"/>
    <property type="evidence" value="ECO:0007669"/>
    <property type="project" value="UniProtKB-KW"/>
</dbReference>
<dbReference type="OrthoDB" id="9766909at2"/>
<dbReference type="GO" id="GO:0008360">
    <property type="term" value="P:regulation of cell shape"/>
    <property type="evidence" value="ECO:0007669"/>
    <property type="project" value="UniProtKB-KW"/>
</dbReference>
<keyword evidence="7" id="KW-0378">Hydrolase</keyword>
<dbReference type="SUPFAM" id="SSF53955">
    <property type="entry name" value="Lysozyme-like"/>
    <property type="match status" value="1"/>
</dbReference>
<proteinExistence type="inferred from homology"/>
<dbReference type="Pfam" id="PF00905">
    <property type="entry name" value="Transpeptidase"/>
    <property type="match status" value="1"/>
</dbReference>
<dbReference type="InterPro" id="IPR023346">
    <property type="entry name" value="Lysozyme-like_dom_sf"/>
</dbReference>
<dbReference type="FunFam" id="1.10.3810.10:FF:000001">
    <property type="entry name" value="Penicillin-binding protein 1A"/>
    <property type="match status" value="1"/>
</dbReference>
<comment type="catalytic activity">
    <reaction evidence="12">
        <text>Preferential cleavage: (Ac)2-L-Lys-D-Ala-|-D-Ala. Also transpeptidation of peptidyl-alanyl moieties that are N-acyl substituents of D-alanine.</text>
        <dbReference type="EC" id="3.4.16.4"/>
    </reaction>
</comment>
<keyword evidence="11" id="KW-0961">Cell wall biogenesis/degradation</keyword>
<keyword evidence="18" id="KW-1185">Reference proteome</keyword>
<feature type="compositionally biased region" description="Low complexity" evidence="14">
    <location>
        <begin position="717"/>
        <end position="766"/>
    </location>
</feature>
<dbReference type="EMBL" id="AYYP01000072">
    <property type="protein sequence ID" value="KRM62923.1"/>
    <property type="molecule type" value="Genomic_DNA"/>
</dbReference>
<dbReference type="PANTHER" id="PTHR32282">
    <property type="entry name" value="BINDING PROTEIN TRANSPEPTIDASE, PUTATIVE-RELATED"/>
    <property type="match status" value="1"/>
</dbReference>
<keyword evidence="9" id="KW-0573">Peptidoglycan synthesis</keyword>
<organism evidence="17 18">
    <name type="scientific">Ligilactobacillus agilis DSM 20509</name>
    <dbReference type="NCBI Taxonomy" id="1423718"/>
    <lineage>
        <taxon>Bacteria</taxon>
        <taxon>Bacillati</taxon>
        <taxon>Bacillota</taxon>
        <taxon>Bacilli</taxon>
        <taxon>Lactobacillales</taxon>
        <taxon>Lactobacillaceae</taxon>
        <taxon>Ligilactobacillus</taxon>
    </lineage>
</organism>
<feature type="region of interest" description="Disordered" evidence="14">
    <location>
        <begin position="717"/>
        <end position="774"/>
    </location>
</feature>
<evidence type="ECO:0000256" key="10">
    <source>
        <dbReference type="ARBA" id="ARBA00023268"/>
    </source>
</evidence>
<dbReference type="InterPro" id="IPR036950">
    <property type="entry name" value="PBP_transglycosylase"/>
</dbReference>
<evidence type="ECO:0000256" key="14">
    <source>
        <dbReference type="SAM" id="MobiDB-lite"/>
    </source>
</evidence>
<keyword evidence="6" id="KW-0808">Transferase</keyword>
<dbReference type="PANTHER" id="PTHR32282:SF29">
    <property type="entry name" value="PENICILLIN-BINDING PROTEIN 1A"/>
    <property type="match status" value="1"/>
</dbReference>
<evidence type="ECO:0000256" key="6">
    <source>
        <dbReference type="ARBA" id="ARBA00022679"/>
    </source>
</evidence>
<evidence type="ECO:0000256" key="13">
    <source>
        <dbReference type="ARBA" id="ARBA00049902"/>
    </source>
</evidence>
<gene>
    <name evidence="17" type="ORF">FC14_GL001162</name>
</gene>
<keyword evidence="8" id="KW-0133">Cell shape</keyword>
<dbReference type="Gene3D" id="3.40.710.10">
    <property type="entry name" value="DD-peptidase/beta-lactamase superfamily"/>
    <property type="match status" value="1"/>
</dbReference>
<dbReference type="Pfam" id="PF00912">
    <property type="entry name" value="Transgly"/>
    <property type="match status" value="1"/>
</dbReference>
<feature type="compositionally biased region" description="Basic residues" evidence="14">
    <location>
        <begin position="12"/>
        <end position="37"/>
    </location>
</feature>
<evidence type="ECO:0000256" key="11">
    <source>
        <dbReference type="ARBA" id="ARBA00023316"/>
    </source>
</evidence>
<dbReference type="GO" id="GO:0009002">
    <property type="term" value="F:serine-type D-Ala-D-Ala carboxypeptidase activity"/>
    <property type="evidence" value="ECO:0007669"/>
    <property type="project" value="UniProtKB-EC"/>
</dbReference>
<dbReference type="InterPro" id="IPR050396">
    <property type="entry name" value="Glycosyltr_51/Transpeptidase"/>
</dbReference>
<evidence type="ECO:0000256" key="5">
    <source>
        <dbReference type="ARBA" id="ARBA00022676"/>
    </source>
</evidence>
<comment type="similarity">
    <text evidence="2">In the N-terminal section; belongs to the glycosyltransferase 51 family.</text>
</comment>
<dbReference type="GO" id="GO:0008955">
    <property type="term" value="F:peptidoglycan glycosyltransferase activity"/>
    <property type="evidence" value="ECO:0007669"/>
    <property type="project" value="UniProtKB-EC"/>
</dbReference>
<evidence type="ECO:0000256" key="2">
    <source>
        <dbReference type="ARBA" id="ARBA00007739"/>
    </source>
</evidence>
<feature type="domain" description="Glycosyl transferase family 51" evidence="16">
    <location>
        <begin position="97"/>
        <end position="272"/>
    </location>
</feature>
<feature type="region of interest" description="Disordered" evidence="14">
    <location>
        <begin position="9"/>
        <end position="37"/>
    </location>
</feature>
<dbReference type="GO" id="GO:0006508">
    <property type="term" value="P:proteolysis"/>
    <property type="evidence" value="ECO:0007669"/>
    <property type="project" value="UniProtKB-KW"/>
</dbReference>